<dbReference type="PANTHER" id="PTHR13774">
    <property type="entry name" value="PHENAZINE BIOSYNTHESIS PROTEIN"/>
    <property type="match status" value="1"/>
</dbReference>
<organism evidence="2 3">
    <name type="scientific">Clostridium estertheticum</name>
    <dbReference type="NCBI Taxonomy" id="238834"/>
    <lineage>
        <taxon>Bacteria</taxon>
        <taxon>Bacillati</taxon>
        <taxon>Bacillota</taxon>
        <taxon>Clostridia</taxon>
        <taxon>Eubacteriales</taxon>
        <taxon>Clostridiaceae</taxon>
        <taxon>Clostridium</taxon>
    </lineage>
</organism>
<accession>A0A5N7IVB9</accession>
<gene>
    <name evidence="2" type="ORF">E4V82_21675</name>
</gene>
<feature type="active site" evidence="1">
    <location>
        <position position="50"/>
    </location>
</feature>
<proteinExistence type="predicted"/>
<dbReference type="NCBIfam" id="TIGR00654">
    <property type="entry name" value="PhzF_family"/>
    <property type="match status" value="1"/>
</dbReference>
<dbReference type="SUPFAM" id="SSF54506">
    <property type="entry name" value="Diaminopimelate epimerase-like"/>
    <property type="match status" value="1"/>
</dbReference>
<dbReference type="GO" id="GO:0005737">
    <property type="term" value="C:cytoplasm"/>
    <property type="evidence" value="ECO:0007669"/>
    <property type="project" value="TreeGrafter"/>
</dbReference>
<dbReference type="GO" id="GO:0016853">
    <property type="term" value="F:isomerase activity"/>
    <property type="evidence" value="ECO:0007669"/>
    <property type="project" value="TreeGrafter"/>
</dbReference>
<dbReference type="EMBL" id="SPSF01000053">
    <property type="protein sequence ID" value="MPQ64688.1"/>
    <property type="molecule type" value="Genomic_DNA"/>
</dbReference>
<comment type="caution">
    <text evidence="2">The sequence shown here is derived from an EMBL/GenBank/DDBJ whole genome shotgun (WGS) entry which is preliminary data.</text>
</comment>
<evidence type="ECO:0000256" key="1">
    <source>
        <dbReference type="PIRSR" id="PIRSR016184-1"/>
    </source>
</evidence>
<evidence type="ECO:0000313" key="2">
    <source>
        <dbReference type="EMBL" id="MPQ64688.1"/>
    </source>
</evidence>
<reference evidence="2 3" key="1">
    <citation type="journal article" date="2019" name="Lett. Appl. Microbiol.">
        <title>A case of 'blown pack' spoilage of vacuum-packaged pork likely associated with Clostridium estertheticum in Canada.</title>
        <authorList>
            <person name="Zhang P."/>
            <person name="Ward P."/>
            <person name="McMullen L.M."/>
            <person name="Yang X."/>
        </authorList>
    </citation>
    <scope>NUCLEOTIDE SEQUENCE [LARGE SCALE GENOMIC DNA]</scope>
    <source>
        <strain evidence="2 3">MA19</strain>
    </source>
</reference>
<dbReference type="AlphaFoldDB" id="A0A5N7IVB9"/>
<dbReference type="Proteomes" id="UP000342249">
    <property type="component" value="Unassembled WGS sequence"/>
</dbReference>
<dbReference type="InterPro" id="IPR003719">
    <property type="entry name" value="Phenazine_PhzF-like"/>
</dbReference>
<dbReference type="Pfam" id="PF02567">
    <property type="entry name" value="PhzC-PhzF"/>
    <property type="match status" value="1"/>
</dbReference>
<sequence>MLVDEIKKFCVINSFTYNGQGGNSAAVFSNQGKLEDSIMQNIARQLNLVETVYITESDEEGIDFDIRYFTPESEVGIAGHPTVAAFIALAKEGVLGAIIKDKYLIKTKDGIKEVSIEERNNDIVVKLKQQIVEFGPIIQEKCKIAEILGIDNEDIMNDLPIQCINTGLGHLVVPIKSLEGLMRVKRNINQLRNLCNLVGVREVQVFCFETKDDTFDIHTRNICPREGIEDAACGIGNAAVGAYLLNNYYSDRKMISIKAEQGYIVKVPCAIDIYAYRERNDIVVQIGGTGKVIIQGDFIISNI</sequence>
<protein>
    <submittedName>
        <fullName evidence="2">PhzF family phenazine biosynthesis protein</fullName>
    </submittedName>
</protein>
<name>A0A5N7IVB9_9CLOT</name>
<dbReference type="PIRSF" id="PIRSF016184">
    <property type="entry name" value="PhzC_PhzF"/>
    <property type="match status" value="1"/>
</dbReference>
<dbReference type="Gene3D" id="3.10.310.10">
    <property type="entry name" value="Diaminopimelate Epimerase, Chain A, domain 1"/>
    <property type="match status" value="2"/>
</dbReference>
<evidence type="ECO:0000313" key="3">
    <source>
        <dbReference type="Proteomes" id="UP000342249"/>
    </source>
</evidence>